<reference evidence="2" key="2">
    <citation type="submission" date="2018-08" db="UniProtKB">
        <authorList>
            <consortium name="EnsemblPlants"/>
        </authorList>
    </citation>
    <scope>IDENTIFICATION</scope>
    <source>
        <strain evidence="2">Yugu1</strain>
    </source>
</reference>
<reference evidence="3" key="1">
    <citation type="journal article" date="2012" name="Nat. Biotechnol.">
        <title>Reference genome sequence of the model plant Setaria.</title>
        <authorList>
            <person name="Bennetzen J.L."/>
            <person name="Schmutz J."/>
            <person name="Wang H."/>
            <person name="Percifield R."/>
            <person name="Hawkins J."/>
            <person name="Pontaroli A.C."/>
            <person name="Estep M."/>
            <person name="Feng L."/>
            <person name="Vaughn J.N."/>
            <person name="Grimwood J."/>
            <person name="Jenkins J."/>
            <person name="Barry K."/>
            <person name="Lindquist E."/>
            <person name="Hellsten U."/>
            <person name="Deshpande S."/>
            <person name="Wang X."/>
            <person name="Wu X."/>
            <person name="Mitros T."/>
            <person name="Triplett J."/>
            <person name="Yang X."/>
            <person name="Ye C.Y."/>
            <person name="Mauro-Herrera M."/>
            <person name="Wang L."/>
            <person name="Li P."/>
            <person name="Sharma M."/>
            <person name="Sharma R."/>
            <person name="Ronald P.C."/>
            <person name="Panaud O."/>
            <person name="Kellogg E.A."/>
            <person name="Brutnell T.P."/>
            <person name="Doust A.N."/>
            <person name="Tuskan G.A."/>
            <person name="Rokhsar D."/>
            <person name="Devos K.M."/>
        </authorList>
    </citation>
    <scope>NUCLEOTIDE SEQUENCE [LARGE SCALE GENOMIC DNA]</scope>
    <source>
        <strain evidence="3">cv. Yugu1</strain>
    </source>
</reference>
<evidence type="ECO:0000313" key="2">
    <source>
        <dbReference type="EnsemblPlants" id="KQL23961"/>
    </source>
</evidence>
<dbReference type="EMBL" id="AGNK02000986">
    <property type="status" value="NOT_ANNOTATED_CDS"/>
    <property type="molecule type" value="Genomic_DNA"/>
</dbReference>
<dbReference type="AlphaFoldDB" id="K4A3X5"/>
<evidence type="ECO:0000313" key="3">
    <source>
        <dbReference type="Proteomes" id="UP000004995"/>
    </source>
</evidence>
<feature type="transmembrane region" description="Helical" evidence="1">
    <location>
        <begin position="12"/>
        <end position="30"/>
    </location>
</feature>
<dbReference type="Gramene" id="KQL23961">
    <property type="protein sequence ID" value="KQL23961"/>
    <property type="gene ID" value="SETIT_033578mg"/>
</dbReference>
<organism evidence="2 3">
    <name type="scientific">Setaria italica</name>
    <name type="common">Foxtail millet</name>
    <name type="synonym">Panicum italicum</name>
    <dbReference type="NCBI Taxonomy" id="4555"/>
    <lineage>
        <taxon>Eukaryota</taxon>
        <taxon>Viridiplantae</taxon>
        <taxon>Streptophyta</taxon>
        <taxon>Embryophyta</taxon>
        <taxon>Tracheophyta</taxon>
        <taxon>Spermatophyta</taxon>
        <taxon>Magnoliopsida</taxon>
        <taxon>Liliopsida</taxon>
        <taxon>Poales</taxon>
        <taxon>Poaceae</taxon>
        <taxon>PACMAD clade</taxon>
        <taxon>Panicoideae</taxon>
        <taxon>Panicodae</taxon>
        <taxon>Paniceae</taxon>
        <taxon>Cenchrinae</taxon>
        <taxon>Setaria</taxon>
    </lineage>
</organism>
<protein>
    <submittedName>
        <fullName evidence="2">Uncharacterized protein</fullName>
    </submittedName>
</protein>
<keyword evidence="1" id="KW-1133">Transmembrane helix</keyword>
<evidence type="ECO:0000256" key="1">
    <source>
        <dbReference type="SAM" id="Phobius"/>
    </source>
</evidence>
<proteinExistence type="predicted"/>
<keyword evidence="1" id="KW-0472">Membrane</keyword>
<dbReference type="Proteomes" id="UP000004995">
    <property type="component" value="Unassembled WGS sequence"/>
</dbReference>
<accession>K4A3X5</accession>
<dbReference type="EnsemblPlants" id="KQL23961">
    <property type="protein sequence ID" value="KQL23961"/>
    <property type="gene ID" value="SETIT_033578mg"/>
</dbReference>
<dbReference type="HOGENOM" id="CLU_2965305_0_0_1"/>
<keyword evidence="3" id="KW-1185">Reference proteome</keyword>
<keyword evidence="1" id="KW-0812">Transmembrane</keyword>
<sequence>MFGRNLVKCVQIRLVLFMALFVLPHIQIAVRLRMRIYPHMVSDGLPRGFYLLCTVISRL</sequence>
<dbReference type="InParanoid" id="K4A3X5"/>
<name>K4A3X5_SETIT</name>